<keyword evidence="1" id="KW-0479">Metal-binding</keyword>
<evidence type="ECO:0000256" key="1">
    <source>
        <dbReference type="ARBA" id="ARBA00022723"/>
    </source>
</evidence>
<evidence type="ECO:0000259" key="5">
    <source>
        <dbReference type="Pfam" id="PF02892"/>
    </source>
</evidence>
<proteinExistence type="predicted"/>
<evidence type="ECO:0000313" key="7">
    <source>
        <dbReference type="Proteomes" id="UP001590950"/>
    </source>
</evidence>
<reference evidence="6 7" key="1">
    <citation type="submission" date="2024-09" db="EMBL/GenBank/DDBJ databases">
        <title>Rethinking Asexuality: The Enigmatic Case of Functional Sexual Genes in Lepraria (Stereocaulaceae).</title>
        <authorList>
            <person name="Doellman M."/>
            <person name="Sun Y."/>
            <person name="Barcenas-Pena A."/>
            <person name="Lumbsch H.T."/>
            <person name="Grewe F."/>
        </authorList>
    </citation>
    <scope>NUCLEOTIDE SEQUENCE [LARGE SCALE GENOMIC DNA]</scope>
    <source>
        <strain evidence="6 7">Mercado 3170</strain>
    </source>
</reference>
<dbReference type="Pfam" id="PF02892">
    <property type="entry name" value="zf-BED"/>
    <property type="match status" value="1"/>
</dbReference>
<dbReference type="InterPro" id="IPR003656">
    <property type="entry name" value="Znf_BED"/>
</dbReference>
<evidence type="ECO:0000313" key="6">
    <source>
        <dbReference type="EMBL" id="KAL2043867.1"/>
    </source>
</evidence>
<dbReference type="SMART" id="SM00614">
    <property type="entry name" value="ZnF_BED"/>
    <property type="match status" value="1"/>
</dbReference>
<keyword evidence="2" id="KW-0863">Zinc-finger</keyword>
<dbReference type="Proteomes" id="UP001590950">
    <property type="component" value="Unassembled WGS sequence"/>
</dbReference>
<gene>
    <name evidence="6" type="ORF">N7G274_003387</name>
</gene>
<evidence type="ECO:0000256" key="4">
    <source>
        <dbReference type="SAM" id="MobiDB-lite"/>
    </source>
</evidence>
<evidence type="ECO:0000256" key="3">
    <source>
        <dbReference type="ARBA" id="ARBA00022833"/>
    </source>
</evidence>
<dbReference type="SUPFAM" id="SSF57667">
    <property type="entry name" value="beta-beta-alpha zinc fingers"/>
    <property type="match status" value="1"/>
</dbReference>
<organism evidence="6 7">
    <name type="scientific">Stereocaulon virgatum</name>
    <dbReference type="NCBI Taxonomy" id="373712"/>
    <lineage>
        <taxon>Eukaryota</taxon>
        <taxon>Fungi</taxon>
        <taxon>Dikarya</taxon>
        <taxon>Ascomycota</taxon>
        <taxon>Pezizomycotina</taxon>
        <taxon>Lecanoromycetes</taxon>
        <taxon>OSLEUM clade</taxon>
        <taxon>Lecanoromycetidae</taxon>
        <taxon>Lecanorales</taxon>
        <taxon>Lecanorineae</taxon>
        <taxon>Stereocaulaceae</taxon>
        <taxon>Stereocaulon</taxon>
    </lineage>
</organism>
<sequence>MILGERRPPVQKQTQTPSQNASSQPPGPSSIVEATPPRVPILLEETEENIPASQGIPNIERSDSDLSSLPATILDSQPELRNQVPARSYRPPKRSRPKTSAIHEETDTITEDGVEKYRCNHCKKTYCASGGTSAMTKHLQANHQWSGQSRNATRDAFRQDTLEQMFQRNEYQQDASEENRTKRLKILNETMDKEILESLFLRWLDAEKKSEI</sequence>
<accession>A0ABR4ADH0</accession>
<feature type="region of interest" description="Disordered" evidence="4">
    <location>
        <begin position="1"/>
        <end position="109"/>
    </location>
</feature>
<evidence type="ECO:0000256" key="2">
    <source>
        <dbReference type="ARBA" id="ARBA00022771"/>
    </source>
</evidence>
<keyword evidence="3" id="KW-0862">Zinc</keyword>
<dbReference type="InterPro" id="IPR036236">
    <property type="entry name" value="Znf_C2H2_sf"/>
</dbReference>
<feature type="domain" description="BED-type" evidence="5">
    <location>
        <begin position="116"/>
        <end position="144"/>
    </location>
</feature>
<protein>
    <recommendedName>
        <fullName evidence="5">BED-type domain-containing protein</fullName>
    </recommendedName>
</protein>
<dbReference type="EMBL" id="JBEFKJ010000010">
    <property type="protein sequence ID" value="KAL2043867.1"/>
    <property type="molecule type" value="Genomic_DNA"/>
</dbReference>
<keyword evidence="7" id="KW-1185">Reference proteome</keyword>
<feature type="compositionally biased region" description="Polar residues" evidence="4">
    <location>
        <begin position="11"/>
        <end position="24"/>
    </location>
</feature>
<comment type="caution">
    <text evidence="6">The sequence shown here is derived from an EMBL/GenBank/DDBJ whole genome shotgun (WGS) entry which is preliminary data.</text>
</comment>
<name>A0ABR4ADH0_9LECA</name>